<sequence length="373" mass="42325">MKTSEDILREEENEEILRVEGLKQYFPIKGGFFGRTVNHVKAVDDITFTVNKGETVSIVGESGCGKSTTGRSILRLEEPTEGKVFFEGKDILAQSKKEMRDMRDDLQIIFQDPYASLNPRMTVKATLMEAMEITGAVPKREREQRVIDLLETVGLQRHQMHRYPHEFSGGQRQRIGIARALSVNPKLIICDEAVSALDVSIQAQVLNLLKKLQREMGLTYLFIAHDLGVVRHISDRIIVMYLGKIVEYGDTKSIFENPQHPYTKALLSAIPVADPRNKSDRIFLRGDIPSPIDPPTGCRFHTRCPFATDLCKTDTPVLENKDPESNAKHEVACHYALDIQSGKHEANYEMRDVRKNIDDESLEALEGQEEERY</sequence>
<keyword evidence="2" id="KW-0813">Transport</keyword>
<dbReference type="AlphaFoldDB" id="A0A662Z4B7"/>
<dbReference type="InterPro" id="IPR013563">
    <property type="entry name" value="Oligopep_ABC_C"/>
</dbReference>
<dbReference type="InterPro" id="IPR050319">
    <property type="entry name" value="ABC_transp_ATP-bind"/>
</dbReference>
<keyword evidence="3" id="KW-0547">Nucleotide-binding</keyword>
<comment type="similarity">
    <text evidence="1">Belongs to the ABC transporter superfamily.</text>
</comment>
<dbReference type="PROSITE" id="PS00211">
    <property type="entry name" value="ABC_TRANSPORTER_1"/>
    <property type="match status" value="1"/>
</dbReference>
<dbReference type="EMBL" id="FOIT01000005">
    <property type="protein sequence ID" value="SEW10560.1"/>
    <property type="molecule type" value="Genomic_DNA"/>
</dbReference>
<dbReference type="PANTHER" id="PTHR43776:SF7">
    <property type="entry name" value="D,D-DIPEPTIDE TRANSPORT ATP-BINDING PROTEIN DDPF-RELATED"/>
    <property type="match status" value="1"/>
</dbReference>
<dbReference type="SUPFAM" id="SSF52540">
    <property type="entry name" value="P-loop containing nucleoside triphosphate hydrolases"/>
    <property type="match status" value="1"/>
</dbReference>
<proteinExistence type="inferred from homology"/>
<dbReference type="NCBIfam" id="TIGR01727">
    <property type="entry name" value="oligo_HPY"/>
    <property type="match status" value="1"/>
</dbReference>
<dbReference type="RefSeq" id="WP_091475571.1">
    <property type="nucleotide sequence ID" value="NZ_FOIT01000005.1"/>
</dbReference>
<evidence type="ECO:0000256" key="2">
    <source>
        <dbReference type="ARBA" id="ARBA00022448"/>
    </source>
</evidence>
<dbReference type="FunFam" id="3.40.50.300:FF:000016">
    <property type="entry name" value="Oligopeptide ABC transporter ATP-binding component"/>
    <property type="match status" value="1"/>
</dbReference>
<keyword evidence="7" id="KW-1185">Reference proteome</keyword>
<evidence type="ECO:0000259" key="5">
    <source>
        <dbReference type="PROSITE" id="PS50893"/>
    </source>
</evidence>
<dbReference type="NCBIfam" id="NF008453">
    <property type="entry name" value="PRK11308.1"/>
    <property type="match status" value="1"/>
</dbReference>
<dbReference type="GO" id="GO:0005524">
    <property type="term" value="F:ATP binding"/>
    <property type="evidence" value="ECO:0007669"/>
    <property type="project" value="UniProtKB-KW"/>
</dbReference>
<dbReference type="Pfam" id="PF00005">
    <property type="entry name" value="ABC_tran"/>
    <property type="match status" value="1"/>
</dbReference>
<evidence type="ECO:0000256" key="3">
    <source>
        <dbReference type="ARBA" id="ARBA00022741"/>
    </source>
</evidence>
<dbReference type="InterPro" id="IPR003593">
    <property type="entry name" value="AAA+_ATPase"/>
</dbReference>
<keyword evidence="4 6" id="KW-0067">ATP-binding</keyword>
<dbReference type="GO" id="GO:0055085">
    <property type="term" value="P:transmembrane transport"/>
    <property type="evidence" value="ECO:0007669"/>
    <property type="project" value="UniProtKB-ARBA"/>
</dbReference>
<name>A0A662Z4B7_9STAP</name>
<dbReference type="GO" id="GO:0016887">
    <property type="term" value="F:ATP hydrolysis activity"/>
    <property type="evidence" value="ECO:0007669"/>
    <property type="project" value="InterPro"/>
</dbReference>
<dbReference type="InterPro" id="IPR027417">
    <property type="entry name" value="P-loop_NTPase"/>
</dbReference>
<dbReference type="PROSITE" id="PS50893">
    <property type="entry name" value="ABC_TRANSPORTER_2"/>
    <property type="match status" value="1"/>
</dbReference>
<evidence type="ECO:0000256" key="4">
    <source>
        <dbReference type="ARBA" id="ARBA00022840"/>
    </source>
</evidence>
<dbReference type="PANTHER" id="PTHR43776">
    <property type="entry name" value="TRANSPORT ATP-BINDING PROTEIN"/>
    <property type="match status" value="1"/>
</dbReference>
<feature type="domain" description="ABC transporter" evidence="5">
    <location>
        <begin position="17"/>
        <end position="267"/>
    </location>
</feature>
<evidence type="ECO:0000313" key="6">
    <source>
        <dbReference type="EMBL" id="SEW10560.1"/>
    </source>
</evidence>
<dbReference type="SMART" id="SM00382">
    <property type="entry name" value="AAA"/>
    <property type="match status" value="1"/>
</dbReference>
<dbReference type="InterPro" id="IPR003439">
    <property type="entry name" value="ABC_transporter-like_ATP-bd"/>
</dbReference>
<dbReference type="CDD" id="cd03257">
    <property type="entry name" value="ABC_NikE_OppD_transporters"/>
    <property type="match status" value="1"/>
</dbReference>
<reference evidence="6 7" key="1">
    <citation type="submission" date="2016-10" db="EMBL/GenBank/DDBJ databases">
        <authorList>
            <person name="Varghese N."/>
            <person name="Submissions S."/>
        </authorList>
    </citation>
    <scope>NUCLEOTIDE SEQUENCE [LARGE SCALE GENOMIC DNA]</scope>
    <source>
        <strain evidence="6 7">IBRC-M10081</strain>
    </source>
</reference>
<dbReference type="InterPro" id="IPR017871">
    <property type="entry name" value="ABC_transporter-like_CS"/>
</dbReference>
<dbReference type="Proteomes" id="UP000243605">
    <property type="component" value="Unassembled WGS sequence"/>
</dbReference>
<accession>A0A662Z4B7</accession>
<evidence type="ECO:0000256" key="1">
    <source>
        <dbReference type="ARBA" id="ARBA00005417"/>
    </source>
</evidence>
<protein>
    <submittedName>
        <fullName evidence="6">Peptide/nickel transport system ATP-binding protein/oligopeptide transport system ATP-binding protein</fullName>
    </submittedName>
</protein>
<dbReference type="Pfam" id="PF08352">
    <property type="entry name" value="oligo_HPY"/>
    <property type="match status" value="1"/>
</dbReference>
<dbReference type="OrthoDB" id="9802264at2"/>
<organism evidence="6 7">
    <name type="scientific">Aliicoccus persicus</name>
    <dbReference type="NCBI Taxonomy" id="930138"/>
    <lineage>
        <taxon>Bacteria</taxon>
        <taxon>Bacillati</taxon>
        <taxon>Bacillota</taxon>
        <taxon>Bacilli</taxon>
        <taxon>Bacillales</taxon>
        <taxon>Staphylococcaceae</taxon>
        <taxon>Aliicoccus</taxon>
    </lineage>
</organism>
<evidence type="ECO:0000313" key="7">
    <source>
        <dbReference type="Proteomes" id="UP000243605"/>
    </source>
</evidence>
<dbReference type="GO" id="GO:0015833">
    <property type="term" value="P:peptide transport"/>
    <property type="evidence" value="ECO:0007669"/>
    <property type="project" value="InterPro"/>
</dbReference>
<gene>
    <name evidence="6" type="ORF">SAMN05192557_1613</name>
</gene>
<dbReference type="Gene3D" id="3.40.50.300">
    <property type="entry name" value="P-loop containing nucleotide triphosphate hydrolases"/>
    <property type="match status" value="1"/>
</dbReference>